<sequence>MDELEFALENINGHAFEDFAMAFLRENGYDDVHESGGSGPDGGWDAQIELGGRTGIAHASVQKRWKRKLRSDAEKVADLEEGRGEDYDLLVFVTNQDVSGSQELDMEDEIRDEYGWALNIHHRKEILGEVRQNTRGLAEDFFDIDLQKDRDHVEEIEELLENQLDDIQARKGYAGDLVEGPAVVLHIIPNGVLSKSKASPGSIPEPSVLFEQLTVHGETKGKYTISYGRDGTADEPYSYAVLRNDGLYESASASAFVQRPEETWIQGYIQSSVGIGLDASVVLTARSVMEDLSETGFSGTAFAWLSFLDADGVQLNVPNSRQRAIGYTPATLETDRYTTEYATLQIGSEEVIADLEPILDEVWREFGEDGTPNIEDGEWALGTYSMNRETVLEEGDR</sequence>
<dbReference type="KEGG" id="nvr:FEJ81_18610"/>
<keyword evidence="2" id="KW-0614">Plasmid</keyword>
<reference evidence="3" key="1">
    <citation type="submission" date="2019-05" db="EMBL/GenBank/DDBJ databases">
        <title>Genome sequence and methylation pattern of the halophilic Archaeon Natrinema versiforme BOL5-4.</title>
        <authorList>
            <person name="DasSarma P."/>
            <person name="Anton B.P."/>
            <person name="DasSarma S.L."/>
            <person name="Martinez F.L."/>
            <person name="Guzman D."/>
            <person name="Roberts R.J."/>
            <person name="DasSarma S."/>
        </authorList>
    </citation>
    <scope>NUCLEOTIDE SEQUENCE [LARGE SCALE GENOMIC DNA]</scope>
    <source>
        <strain evidence="3">BOL5-4</strain>
        <plasmid evidence="3">pnve500</plasmid>
    </source>
</reference>
<dbReference type="GO" id="GO:0009307">
    <property type="term" value="P:DNA restriction-modification system"/>
    <property type="evidence" value="ECO:0007669"/>
    <property type="project" value="InterPro"/>
</dbReference>
<dbReference type="RefSeq" id="WP_138246836.1">
    <property type="nucleotide sequence ID" value="NZ_CP040331.1"/>
</dbReference>
<dbReference type="GO" id="GO:0004519">
    <property type="term" value="F:endonuclease activity"/>
    <property type="evidence" value="ECO:0007669"/>
    <property type="project" value="UniProtKB-KW"/>
</dbReference>
<keyword evidence="2" id="KW-0378">Hydrolase</keyword>
<dbReference type="GeneID" id="40267330"/>
<name>A0A4P8WLW2_9EURY</name>
<evidence type="ECO:0000259" key="1">
    <source>
        <dbReference type="Pfam" id="PF04471"/>
    </source>
</evidence>
<dbReference type="EMBL" id="CP040331">
    <property type="protein sequence ID" value="QCS44384.1"/>
    <property type="molecule type" value="Genomic_DNA"/>
</dbReference>
<geneLocation type="plasmid" evidence="3">
    <name>pnve500</name>
</geneLocation>
<dbReference type="Pfam" id="PF04471">
    <property type="entry name" value="Mrr_cat"/>
    <property type="match status" value="1"/>
</dbReference>
<feature type="domain" description="Restriction endonuclease type IV Mrr" evidence="1">
    <location>
        <begin position="9"/>
        <end position="99"/>
    </location>
</feature>
<dbReference type="Proteomes" id="UP000302218">
    <property type="component" value="Plasmid pNVE500"/>
</dbReference>
<organism evidence="2 3">
    <name type="scientific">Natrinema versiforme</name>
    <dbReference type="NCBI Taxonomy" id="88724"/>
    <lineage>
        <taxon>Archaea</taxon>
        <taxon>Methanobacteriati</taxon>
        <taxon>Methanobacteriota</taxon>
        <taxon>Stenosarchaea group</taxon>
        <taxon>Halobacteria</taxon>
        <taxon>Halobacteriales</taxon>
        <taxon>Natrialbaceae</taxon>
        <taxon>Natrinema</taxon>
    </lineage>
</organism>
<dbReference type="InterPro" id="IPR007560">
    <property type="entry name" value="Restrct_endonuc_IV_Mrr"/>
</dbReference>
<evidence type="ECO:0000313" key="3">
    <source>
        <dbReference type="Proteomes" id="UP000302218"/>
    </source>
</evidence>
<dbReference type="AlphaFoldDB" id="A0A4P8WLW2"/>
<protein>
    <submittedName>
        <fullName evidence="2">Restriction endonuclease</fullName>
    </submittedName>
</protein>
<keyword evidence="2" id="KW-0255">Endonuclease</keyword>
<evidence type="ECO:0000313" key="2">
    <source>
        <dbReference type="EMBL" id="QCS44384.1"/>
    </source>
</evidence>
<proteinExistence type="predicted"/>
<accession>A0A4P8WLW2</accession>
<keyword evidence="2" id="KW-0540">Nuclease</keyword>
<gene>
    <name evidence="2" type="ORF">FEJ81_18610</name>
</gene>
<dbReference type="OrthoDB" id="191533at2157"/>
<dbReference type="GO" id="GO:0003677">
    <property type="term" value="F:DNA binding"/>
    <property type="evidence" value="ECO:0007669"/>
    <property type="project" value="InterPro"/>
</dbReference>